<evidence type="ECO:0000313" key="3">
    <source>
        <dbReference type="Proteomes" id="UP000095281"/>
    </source>
</evidence>
<reference evidence="4" key="1">
    <citation type="submission" date="2016-11" db="UniProtKB">
        <authorList>
            <consortium name="WormBaseParasite"/>
        </authorList>
    </citation>
    <scope>IDENTIFICATION</scope>
</reference>
<dbReference type="PANTHER" id="PTHR15241:SF304">
    <property type="entry name" value="RRM DOMAIN-CONTAINING PROTEIN"/>
    <property type="match status" value="1"/>
</dbReference>
<dbReference type="AlphaFoldDB" id="A0A1I8B5C3"/>
<sequence length="65" mass="7367">MEKEIADICANYGPVNDVRIVHDYKTNRPRVGFCEFQDRKGAENAICNMIGVELNGHVLFVKATR</sequence>
<dbReference type="WBParaSite" id="MhA1_Contig1358.frz3.gene11">
    <property type="protein sequence ID" value="MhA1_Contig1358.frz3.gene11"/>
    <property type="gene ID" value="MhA1_Contig1358.frz3.gene11"/>
</dbReference>
<organism evidence="3 4">
    <name type="scientific">Meloidogyne hapla</name>
    <name type="common">Root-knot nematode worm</name>
    <dbReference type="NCBI Taxonomy" id="6305"/>
    <lineage>
        <taxon>Eukaryota</taxon>
        <taxon>Metazoa</taxon>
        <taxon>Ecdysozoa</taxon>
        <taxon>Nematoda</taxon>
        <taxon>Chromadorea</taxon>
        <taxon>Rhabditida</taxon>
        <taxon>Tylenchina</taxon>
        <taxon>Tylenchomorpha</taxon>
        <taxon>Tylenchoidea</taxon>
        <taxon>Meloidogynidae</taxon>
        <taxon>Meloidogyninae</taxon>
        <taxon>Meloidogyne</taxon>
    </lineage>
</organism>
<name>A0A1I8B5C3_MELHA</name>
<dbReference type="InterPro" id="IPR035979">
    <property type="entry name" value="RBD_domain_sf"/>
</dbReference>
<dbReference type="PROSITE" id="PS50102">
    <property type="entry name" value="RRM"/>
    <property type="match status" value="1"/>
</dbReference>
<feature type="domain" description="RRM" evidence="2">
    <location>
        <begin position="1"/>
        <end position="65"/>
    </location>
</feature>
<evidence type="ECO:0000256" key="1">
    <source>
        <dbReference type="PROSITE-ProRule" id="PRU00176"/>
    </source>
</evidence>
<dbReference type="PANTHER" id="PTHR15241">
    <property type="entry name" value="TRANSFORMER-2-RELATED"/>
    <property type="match status" value="1"/>
</dbReference>
<evidence type="ECO:0000313" key="4">
    <source>
        <dbReference type="WBParaSite" id="MhA1_Contig1358.frz3.gene11"/>
    </source>
</evidence>
<keyword evidence="3" id="KW-1185">Reference proteome</keyword>
<dbReference type="Gene3D" id="3.30.70.330">
    <property type="match status" value="1"/>
</dbReference>
<proteinExistence type="predicted"/>
<dbReference type="Proteomes" id="UP000095281">
    <property type="component" value="Unplaced"/>
</dbReference>
<accession>A0A1I8B5C3</accession>
<dbReference type="SUPFAM" id="SSF54928">
    <property type="entry name" value="RNA-binding domain, RBD"/>
    <property type="match status" value="1"/>
</dbReference>
<protein>
    <submittedName>
        <fullName evidence="4">RRM domain-containing protein</fullName>
    </submittedName>
</protein>
<keyword evidence="1" id="KW-0694">RNA-binding</keyword>
<evidence type="ECO:0000259" key="2">
    <source>
        <dbReference type="PROSITE" id="PS50102"/>
    </source>
</evidence>
<dbReference type="GO" id="GO:0003723">
    <property type="term" value="F:RNA binding"/>
    <property type="evidence" value="ECO:0007669"/>
    <property type="project" value="UniProtKB-UniRule"/>
</dbReference>
<dbReference type="Pfam" id="PF00076">
    <property type="entry name" value="RRM_1"/>
    <property type="match status" value="1"/>
</dbReference>
<dbReference type="InterPro" id="IPR000504">
    <property type="entry name" value="RRM_dom"/>
</dbReference>
<dbReference type="InterPro" id="IPR012677">
    <property type="entry name" value="Nucleotide-bd_a/b_plait_sf"/>
</dbReference>